<dbReference type="Gene3D" id="3.40.50.1000">
    <property type="entry name" value="HAD superfamily/HAD-like"/>
    <property type="match status" value="1"/>
</dbReference>
<organism evidence="2 3">
    <name type="scientific">Ruania alkalisoli</name>
    <dbReference type="NCBI Taxonomy" id="2779775"/>
    <lineage>
        <taxon>Bacteria</taxon>
        <taxon>Bacillati</taxon>
        <taxon>Actinomycetota</taxon>
        <taxon>Actinomycetes</taxon>
        <taxon>Micrococcales</taxon>
        <taxon>Ruaniaceae</taxon>
        <taxon>Ruania</taxon>
    </lineage>
</organism>
<keyword evidence="3" id="KW-1185">Reference proteome</keyword>
<dbReference type="EMBL" id="CP063169">
    <property type="protein sequence ID" value="QOR72694.1"/>
    <property type="molecule type" value="Genomic_DNA"/>
</dbReference>
<dbReference type="InterPro" id="IPR036412">
    <property type="entry name" value="HAD-like_sf"/>
</dbReference>
<dbReference type="RefSeq" id="WP_193499328.1">
    <property type="nucleotide sequence ID" value="NZ_CP063169.1"/>
</dbReference>
<gene>
    <name evidence="2" type="ORF">IM660_09770</name>
</gene>
<dbReference type="SUPFAM" id="SSF56784">
    <property type="entry name" value="HAD-like"/>
    <property type="match status" value="1"/>
</dbReference>
<keyword evidence="1 2" id="KW-0378">Hydrolase</keyword>
<evidence type="ECO:0000313" key="3">
    <source>
        <dbReference type="Proteomes" id="UP000593758"/>
    </source>
</evidence>
<dbReference type="InterPro" id="IPR023214">
    <property type="entry name" value="HAD_sf"/>
</dbReference>
<dbReference type="InterPro" id="IPR051540">
    <property type="entry name" value="S-2-haloacid_dehalogenase"/>
</dbReference>
<sequence>MALEAPLRAVDLDAVVFDVGETLVDESRAWTQHAHAVNLSPFTVMATLGALIAEGVDHRHLWSRLDVAPPTNPASIERGDLYSDALHCLAVTQKCGLRLGIAGNQPSAAVRELRQAGVHADLIASSTEWAVAKPAAAFFDRVCAELSLAPERILYVGDRLDNDILPAHASGMRTAHLRRGPWGVHHARLPDARRADIRISSLPELADWLQRTRSSN</sequence>
<dbReference type="PANTHER" id="PTHR43316:SF3">
    <property type="entry name" value="HALOACID DEHALOGENASE, TYPE II (AFU_ORTHOLOGUE AFUA_2G07750)-RELATED"/>
    <property type="match status" value="1"/>
</dbReference>
<evidence type="ECO:0000313" key="2">
    <source>
        <dbReference type="EMBL" id="QOR72694.1"/>
    </source>
</evidence>
<protein>
    <submittedName>
        <fullName evidence="2">HAD family hydrolase</fullName>
    </submittedName>
</protein>
<dbReference type="KEGG" id="halt:IM660_09770"/>
<dbReference type="Pfam" id="PF13242">
    <property type="entry name" value="Hydrolase_like"/>
    <property type="match status" value="1"/>
</dbReference>
<dbReference type="InterPro" id="IPR006439">
    <property type="entry name" value="HAD-SF_hydro_IA"/>
</dbReference>
<accession>A0A7M1T0F2</accession>
<reference evidence="2 3" key="1">
    <citation type="submission" date="2020-10" db="EMBL/GenBank/DDBJ databases">
        <title>Haloactinobacterium sp. RN3S43, a bacterium isolated from saline soil.</title>
        <authorList>
            <person name="Sun J.-Q."/>
        </authorList>
    </citation>
    <scope>NUCLEOTIDE SEQUENCE [LARGE SCALE GENOMIC DNA]</scope>
    <source>
        <strain evidence="2 3">RN3S43</strain>
    </source>
</reference>
<dbReference type="SFLD" id="SFLDS00003">
    <property type="entry name" value="Haloacid_Dehalogenase"/>
    <property type="match status" value="1"/>
</dbReference>
<evidence type="ECO:0000256" key="1">
    <source>
        <dbReference type="ARBA" id="ARBA00022801"/>
    </source>
</evidence>
<dbReference type="Proteomes" id="UP000593758">
    <property type="component" value="Chromosome"/>
</dbReference>
<dbReference type="GO" id="GO:0016787">
    <property type="term" value="F:hydrolase activity"/>
    <property type="evidence" value="ECO:0007669"/>
    <property type="project" value="UniProtKB-KW"/>
</dbReference>
<name>A0A7M1T0F2_9MICO</name>
<dbReference type="NCBIfam" id="TIGR01549">
    <property type="entry name" value="HAD-SF-IA-v1"/>
    <property type="match status" value="1"/>
</dbReference>
<proteinExistence type="predicted"/>
<dbReference type="SFLD" id="SFLDG01129">
    <property type="entry name" value="C1.5:_HAD__Beta-PGM__Phosphata"/>
    <property type="match status" value="1"/>
</dbReference>
<dbReference type="AlphaFoldDB" id="A0A7M1T0F2"/>
<dbReference type="PANTHER" id="PTHR43316">
    <property type="entry name" value="HYDROLASE, HALOACID DELAHOGENASE-RELATED"/>
    <property type="match status" value="1"/>
</dbReference>